<dbReference type="Pfam" id="PF01957">
    <property type="entry name" value="NfeD"/>
    <property type="match status" value="1"/>
</dbReference>
<dbReference type="InterPro" id="IPR012340">
    <property type="entry name" value="NA-bd_OB-fold"/>
</dbReference>
<reference evidence="7 8" key="1">
    <citation type="submission" date="2021-03" db="EMBL/GenBank/DDBJ databases">
        <title>Genomic and phenotypic characterization of Chloracidobacterium isolates provides evidence for multiple species.</title>
        <authorList>
            <person name="Saini M.K."/>
            <person name="Costas A.M.G."/>
            <person name="Tank M."/>
            <person name="Bryant D.A."/>
        </authorList>
    </citation>
    <scope>NUCLEOTIDE SEQUENCE [LARGE SCALE GENOMIC DNA]</scope>
    <source>
        <strain evidence="7 8">N</strain>
    </source>
</reference>
<gene>
    <name evidence="7" type="ORF">J8C05_04150</name>
</gene>
<evidence type="ECO:0000256" key="2">
    <source>
        <dbReference type="ARBA" id="ARBA00022692"/>
    </source>
</evidence>
<comment type="subcellular location">
    <subcellularLocation>
        <location evidence="1">Membrane</location>
        <topology evidence="1">Multi-pass membrane protein</topology>
    </subcellularLocation>
</comment>
<dbReference type="InterPro" id="IPR002810">
    <property type="entry name" value="NfeD-like_C"/>
</dbReference>
<organism evidence="7 8">
    <name type="scientific">Chloracidobacterium sp. N</name>
    <dbReference type="NCBI Taxonomy" id="2821540"/>
    <lineage>
        <taxon>Bacteria</taxon>
        <taxon>Pseudomonadati</taxon>
        <taxon>Acidobacteriota</taxon>
        <taxon>Terriglobia</taxon>
        <taxon>Terriglobales</taxon>
        <taxon>Acidobacteriaceae</taxon>
        <taxon>Chloracidobacterium</taxon>
        <taxon>Chloracidobacterium aggregatum</taxon>
    </lineage>
</organism>
<feature type="transmembrane region" description="Helical" evidence="5">
    <location>
        <begin position="43"/>
        <end position="68"/>
    </location>
</feature>
<evidence type="ECO:0000313" key="7">
    <source>
        <dbReference type="EMBL" id="QUV94647.1"/>
    </source>
</evidence>
<dbReference type="EMBL" id="CP072642">
    <property type="protein sequence ID" value="QUV94647.1"/>
    <property type="molecule type" value="Genomic_DNA"/>
</dbReference>
<evidence type="ECO:0000313" key="8">
    <source>
        <dbReference type="Proteomes" id="UP000677668"/>
    </source>
</evidence>
<sequence>MMQGITDYLWAVWLVIAALFAVVEVSTVTFIALWFGIGAASAALVAAFGFGFPFQLLTFVGVSTLLTVSTRRIFKRWLEQSTPALPALGDISLIGKRGVVVTESRGPRSEAELELDGTVWTALPLGGAHLKPGEECEVVRIEGNQLYVRPLHLLPDWSAARQAQRQ</sequence>
<dbReference type="InterPro" id="IPR052165">
    <property type="entry name" value="Membrane_assoc_protease"/>
</dbReference>
<feature type="transmembrane region" description="Helical" evidence="5">
    <location>
        <begin position="12"/>
        <end position="37"/>
    </location>
</feature>
<proteinExistence type="predicted"/>
<accession>A0ABX8B0Y1</accession>
<dbReference type="RefSeq" id="WP_211422924.1">
    <property type="nucleotide sequence ID" value="NZ_CP072642.1"/>
</dbReference>
<evidence type="ECO:0000256" key="4">
    <source>
        <dbReference type="ARBA" id="ARBA00023136"/>
    </source>
</evidence>
<keyword evidence="8" id="KW-1185">Reference proteome</keyword>
<evidence type="ECO:0000259" key="6">
    <source>
        <dbReference type="Pfam" id="PF01957"/>
    </source>
</evidence>
<evidence type="ECO:0000256" key="5">
    <source>
        <dbReference type="SAM" id="Phobius"/>
    </source>
</evidence>
<dbReference type="SUPFAM" id="SSF141322">
    <property type="entry name" value="NfeD domain-like"/>
    <property type="match status" value="1"/>
</dbReference>
<keyword evidence="4 5" id="KW-0472">Membrane</keyword>
<feature type="domain" description="NfeD-like C-terminal" evidence="6">
    <location>
        <begin position="92"/>
        <end position="150"/>
    </location>
</feature>
<keyword evidence="2 5" id="KW-0812">Transmembrane</keyword>
<name>A0ABX8B0Y1_9BACT</name>
<evidence type="ECO:0000256" key="3">
    <source>
        <dbReference type="ARBA" id="ARBA00022989"/>
    </source>
</evidence>
<protein>
    <submittedName>
        <fullName evidence="7">NfeD family protein</fullName>
    </submittedName>
</protein>
<keyword evidence="3 5" id="KW-1133">Transmembrane helix</keyword>
<dbReference type="Proteomes" id="UP000677668">
    <property type="component" value="Chromosome 1"/>
</dbReference>
<dbReference type="Gene3D" id="2.40.50.140">
    <property type="entry name" value="Nucleic acid-binding proteins"/>
    <property type="match status" value="1"/>
</dbReference>
<dbReference type="PANTHER" id="PTHR33507">
    <property type="entry name" value="INNER MEMBRANE PROTEIN YBBJ"/>
    <property type="match status" value="1"/>
</dbReference>
<dbReference type="PANTHER" id="PTHR33507:SF3">
    <property type="entry name" value="INNER MEMBRANE PROTEIN YBBJ"/>
    <property type="match status" value="1"/>
</dbReference>
<evidence type="ECO:0000256" key="1">
    <source>
        <dbReference type="ARBA" id="ARBA00004141"/>
    </source>
</evidence>